<keyword evidence="4" id="KW-0963">Cytoplasm</keyword>
<evidence type="ECO:0000256" key="4">
    <source>
        <dbReference type="ARBA" id="ARBA00022490"/>
    </source>
</evidence>
<keyword evidence="9" id="KW-0238">DNA-binding</keyword>
<comment type="similarity">
    <text evidence="2">Belongs to the Fur family.</text>
</comment>
<dbReference type="InterPro" id="IPR002481">
    <property type="entry name" value="FUR"/>
</dbReference>
<dbReference type="GO" id="GO:0005829">
    <property type="term" value="C:cytosol"/>
    <property type="evidence" value="ECO:0007669"/>
    <property type="project" value="TreeGrafter"/>
</dbReference>
<keyword evidence="8" id="KW-0805">Transcription regulation</keyword>
<keyword evidence="7" id="KW-0862">Zinc</keyword>
<dbReference type="InterPro" id="IPR036388">
    <property type="entry name" value="WH-like_DNA-bd_sf"/>
</dbReference>
<dbReference type="InterPro" id="IPR036390">
    <property type="entry name" value="WH_DNA-bd_sf"/>
</dbReference>
<dbReference type="Pfam" id="PF01475">
    <property type="entry name" value="FUR"/>
    <property type="match status" value="1"/>
</dbReference>
<dbReference type="PANTHER" id="PTHR33202:SF2">
    <property type="entry name" value="FERRIC UPTAKE REGULATION PROTEIN"/>
    <property type="match status" value="1"/>
</dbReference>
<evidence type="ECO:0000256" key="8">
    <source>
        <dbReference type="ARBA" id="ARBA00023015"/>
    </source>
</evidence>
<dbReference type="GO" id="GO:0008270">
    <property type="term" value="F:zinc ion binding"/>
    <property type="evidence" value="ECO:0007669"/>
    <property type="project" value="TreeGrafter"/>
</dbReference>
<keyword evidence="6" id="KW-0479">Metal-binding</keyword>
<dbReference type="GO" id="GO:0045892">
    <property type="term" value="P:negative regulation of DNA-templated transcription"/>
    <property type="evidence" value="ECO:0007669"/>
    <property type="project" value="TreeGrafter"/>
</dbReference>
<gene>
    <name evidence="11" type="ORF">LCGC14_1526240</name>
</gene>
<dbReference type="InterPro" id="IPR043135">
    <property type="entry name" value="Fur_C"/>
</dbReference>
<comment type="subcellular location">
    <subcellularLocation>
        <location evidence="1">Cytoplasm</location>
    </subcellularLocation>
</comment>
<evidence type="ECO:0000256" key="9">
    <source>
        <dbReference type="ARBA" id="ARBA00023125"/>
    </source>
</evidence>
<sequence>MLPEKVFIEYLDKNGLRMTGQRRLILESFLKKEGHFTSEELCGIVRKKDSSIGQATVYRNLKHLTSAGLARQCDFGDGPVYYEHKYGHDHHDHIICTRCGRRTEVFSEKIERLQKKISKESGYTLTGHKMYLYGICGKCGKK</sequence>
<evidence type="ECO:0000256" key="7">
    <source>
        <dbReference type="ARBA" id="ARBA00022833"/>
    </source>
</evidence>
<comment type="caution">
    <text evidence="11">The sequence shown here is derived from an EMBL/GenBank/DDBJ whole genome shotgun (WGS) entry which is preliminary data.</text>
</comment>
<dbReference type="PANTHER" id="PTHR33202">
    <property type="entry name" value="ZINC UPTAKE REGULATION PROTEIN"/>
    <property type="match status" value="1"/>
</dbReference>
<dbReference type="GO" id="GO:0003700">
    <property type="term" value="F:DNA-binding transcription factor activity"/>
    <property type="evidence" value="ECO:0007669"/>
    <property type="project" value="InterPro"/>
</dbReference>
<evidence type="ECO:0000256" key="5">
    <source>
        <dbReference type="ARBA" id="ARBA00022491"/>
    </source>
</evidence>
<evidence type="ECO:0000256" key="2">
    <source>
        <dbReference type="ARBA" id="ARBA00007957"/>
    </source>
</evidence>
<dbReference type="CDD" id="cd07153">
    <property type="entry name" value="Fur_like"/>
    <property type="match status" value="1"/>
</dbReference>
<comment type="subunit">
    <text evidence="3">Homodimer.</text>
</comment>
<dbReference type="SUPFAM" id="SSF46785">
    <property type="entry name" value="Winged helix' DNA-binding domain"/>
    <property type="match status" value="1"/>
</dbReference>
<keyword evidence="5" id="KW-0678">Repressor</keyword>
<organism evidence="11">
    <name type="scientific">marine sediment metagenome</name>
    <dbReference type="NCBI Taxonomy" id="412755"/>
    <lineage>
        <taxon>unclassified sequences</taxon>
        <taxon>metagenomes</taxon>
        <taxon>ecological metagenomes</taxon>
    </lineage>
</organism>
<dbReference type="Gene3D" id="3.30.1490.190">
    <property type="match status" value="1"/>
</dbReference>
<evidence type="ECO:0000313" key="11">
    <source>
        <dbReference type="EMBL" id="KKM61983.1"/>
    </source>
</evidence>
<proteinExistence type="inferred from homology"/>
<dbReference type="Gene3D" id="1.10.10.10">
    <property type="entry name" value="Winged helix-like DNA-binding domain superfamily/Winged helix DNA-binding domain"/>
    <property type="match status" value="1"/>
</dbReference>
<accession>A0A0F9IXH6</accession>
<dbReference type="GO" id="GO:0000976">
    <property type="term" value="F:transcription cis-regulatory region binding"/>
    <property type="evidence" value="ECO:0007669"/>
    <property type="project" value="TreeGrafter"/>
</dbReference>
<name>A0A0F9IXH6_9ZZZZ</name>
<evidence type="ECO:0000256" key="10">
    <source>
        <dbReference type="ARBA" id="ARBA00023163"/>
    </source>
</evidence>
<dbReference type="AlphaFoldDB" id="A0A0F9IXH6"/>
<evidence type="ECO:0008006" key="12">
    <source>
        <dbReference type="Google" id="ProtNLM"/>
    </source>
</evidence>
<evidence type="ECO:0000256" key="1">
    <source>
        <dbReference type="ARBA" id="ARBA00004496"/>
    </source>
</evidence>
<dbReference type="EMBL" id="LAZR01011385">
    <property type="protein sequence ID" value="KKM61983.1"/>
    <property type="molecule type" value="Genomic_DNA"/>
</dbReference>
<keyword evidence="10" id="KW-0804">Transcription</keyword>
<reference evidence="11" key="1">
    <citation type="journal article" date="2015" name="Nature">
        <title>Complex archaea that bridge the gap between prokaryotes and eukaryotes.</title>
        <authorList>
            <person name="Spang A."/>
            <person name="Saw J.H."/>
            <person name="Jorgensen S.L."/>
            <person name="Zaremba-Niedzwiedzka K."/>
            <person name="Martijn J."/>
            <person name="Lind A.E."/>
            <person name="van Eijk R."/>
            <person name="Schleper C."/>
            <person name="Guy L."/>
            <person name="Ettema T.J."/>
        </authorList>
    </citation>
    <scope>NUCLEOTIDE SEQUENCE</scope>
</reference>
<evidence type="ECO:0000256" key="6">
    <source>
        <dbReference type="ARBA" id="ARBA00022723"/>
    </source>
</evidence>
<evidence type="ECO:0000256" key="3">
    <source>
        <dbReference type="ARBA" id="ARBA00011738"/>
    </source>
</evidence>
<protein>
    <recommendedName>
        <fullName evidence="12">Transcriptional repressor</fullName>
    </recommendedName>
</protein>
<dbReference type="GO" id="GO:1900376">
    <property type="term" value="P:regulation of secondary metabolite biosynthetic process"/>
    <property type="evidence" value="ECO:0007669"/>
    <property type="project" value="TreeGrafter"/>
</dbReference>